<comment type="caution">
    <text evidence="13">The sequence shown here is derived from an EMBL/GenBank/DDBJ whole genome shotgun (WGS) entry which is preliminary data.</text>
</comment>
<dbReference type="GO" id="GO:0006535">
    <property type="term" value="P:cysteine biosynthetic process from serine"/>
    <property type="evidence" value="ECO:0007669"/>
    <property type="project" value="InterPro"/>
</dbReference>
<accession>A0A7W6BT45</accession>
<dbReference type="EMBL" id="JACIDO010000009">
    <property type="protein sequence ID" value="MBB3937519.1"/>
    <property type="molecule type" value="Genomic_DNA"/>
</dbReference>
<comment type="similarity">
    <text evidence="3">Belongs to the cysteine synthase/cystathionine beta-synthase family.</text>
</comment>
<evidence type="ECO:0000256" key="2">
    <source>
        <dbReference type="ARBA" id="ARBA00004962"/>
    </source>
</evidence>
<dbReference type="OrthoDB" id="9805733at2"/>
<protein>
    <recommendedName>
        <fullName evidence="4">cysteine synthase</fullName>
        <ecNumber evidence="4">2.5.1.47</ecNumber>
    </recommendedName>
</protein>
<dbReference type="GO" id="GO:0005737">
    <property type="term" value="C:cytoplasm"/>
    <property type="evidence" value="ECO:0007669"/>
    <property type="project" value="UniProtKB-ARBA"/>
</dbReference>
<dbReference type="InterPro" id="IPR005859">
    <property type="entry name" value="CysK"/>
</dbReference>
<evidence type="ECO:0000256" key="11">
    <source>
        <dbReference type="PIRSR" id="PIRSR605856-51"/>
    </source>
</evidence>
<comment type="pathway">
    <text evidence="2">Amino-acid biosynthesis; L-cysteine biosynthesis; L-cysteine from L-serine: step 2/2.</text>
</comment>
<evidence type="ECO:0000313" key="13">
    <source>
        <dbReference type="EMBL" id="MBB3937519.1"/>
    </source>
</evidence>
<dbReference type="EC" id="2.5.1.47" evidence="4"/>
<evidence type="ECO:0000313" key="14">
    <source>
        <dbReference type="Proteomes" id="UP000531216"/>
    </source>
</evidence>
<dbReference type="NCBIfam" id="TIGR01139">
    <property type="entry name" value="cysK"/>
    <property type="match status" value="1"/>
</dbReference>
<keyword evidence="5" id="KW-0028">Amino-acid biosynthesis</keyword>
<dbReference type="Proteomes" id="UP000531216">
    <property type="component" value="Unassembled WGS sequence"/>
</dbReference>
<sequence>MDNPTSESTARTHGRGRVYDSILDTIGDTPLVRLDKLAREKGVKAHLVAKLEFFNPIASVKDRIGVAMLEALEAAGTIQPGRNTLIEPTSGNTGIALAFAAAAKGYQLILTMPDTMSIERRKMLRLLGAELVLTEGARGMKGAIAKAEELKAEIPNAVIPQQFENPANPQIHRVTTAEEIWNDTAGNVDIFVSGIGTGGTITGTGQVLKSRKPGLQVVAVEPEASPVLSGGSPGPHKIQGIGAGFAPPILDREIYDEVVTISNEDSFETARLVARLEGVPVGISSGAALAAAIRVGQREENAGKTIVVIIPSFAERYLSTALFEGLVDEAEPKEPPRGTPSI</sequence>
<dbReference type="PANTHER" id="PTHR10314">
    <property type="entry name" value="CYSTATHIONINE BETA-SYNTHASE"/>
    <property type="match status" value="1"/>
</dbReference>
<dbReference type="InterPro" id="IPR005856">
    <property type="entry name" value="Cys_synth"/>
</dbReference>
<dbReference type="Pfam" id="PF00291">
    <property type="entry name" value="PALP"/>
    <property type="match status" value="1"/>
</dbReference>
<dbReference type="SUPFAM" id="SSF53686">
    <property type="entry name" value="Tryptophan synthase beta subunit-like PLP-dependent enzymes"/>
    <property type="match status" value="1"/>
</dbReference>
<reference evidence="13 14" key="1">
    <citation type="submission" date="2020-08" db="EMBL/GenBank/DDBJ databases">
        <title>Genomic Encyclopedia of Type Strains, Phase IV (KMG-IV): sequencing the most valuable type-strain genomes for metagenomic binning, comparative biology and taxonomic classification.</title>
        <authorList>
            <person name="Goeker M."/>
        </authorList>
    </citation>
    <scope>NUCLEOTIDE SEQUENCE [LARGE SCALE GENOMIC DNA]</scope>
    <source>
        <strain evidence="13 14">DSM 25024</strain>
    </source>
</reference>
<dbReference type="RefSeq" id="WP_090963748.1">
    <property type="nucleotide sequence ID" value="NZ_FOOA01000010.1"/>
</dbReference>
<feature type="modified residue" description="N6-(pyridoxal phosphate)lysine" evidence="11">
    <location>
        <position position="61"/>
    </location>
</feature>
<organism evidence="13 14">
    <name type="scientific">Aureimonas phyllosphaerae</name>
    <dbReference type="NCBI Taxonomy" id="1166078"/>
    <lineage>
        <taxon>Bacteria</taxon>
        <taxon>Pseudomonadati</taxon>
        <taxon>Pseudomonadota</taxon>
        <taxon>Alphaproteobacteria</taxon>
        <taxon>Hyphomicrobiales</taxon>
        <taxon>Aurantimonadaceae</taxon>
        <taxon>Aureimonas</taxon>
    </lineage>
</organism>
<dbReference type="GO" id="GO:0004124">
    <property type="term" value="F:cysteine synthase activity"/>
    <property type="evidence" value="ECO:0007669"/>
    <property type="project" value="UniProtKB-EC"/>
</dbReference>
<name>A0A7W6BT45_9HYPH</name>
<feature type="binding site" evidence="10">
    <location>
        <position position="92"/>
    </location>
    <ligand>
        <name>pyridoxal 5'-phosphate</name>
        <dbReference type="ChEBI" id="CHEBI:597326"/>
    </ligand>
</feature>
<keyword evidence="6 13" id="KW-0808">Transferase</keyword>
<evidence type="ECO:0000256" key="3">
    <source>
        <dbReference type="ARBA" id="ARBA00007103"/>
    </source>
</evidence>
<evidence type="ECO:0000256" key="9">
    <source>
        <dbReference type="ARBA" id="ARBA00047931"/>
    </source>
</evidence>
<dbReference type="NCBIfam" id="TIGR01136">
    <property type="entry name" value="cysKM"/>
    <property type="match status" value="1"/>
</dbReference>
<proteinExistence type="inferred from homology"/>
<dbReference type="InterPro" id="IPR001926">
    <property type="entry name" value="TrpB-like_PALP"/>
</dbReference>
<evidence type="ECO:0000256" key="4">
    <source>
        <dbReference type="ARBA" id="ARBA00012681"/>
    </source>
</evidence>
<feature type="binding site" evidence="10">
    <location>
        <position position="284"/>
    </location>
    <ligand>
        <name>pyridoxal 5'-phosphate</name>
        <dbReference type="ChEBI" id="CHEBI:597326"/>
    </ligand>
</feature>
<keyword evidence="8" id="KW-0198">Cysteine biosynthesis</keyword>
<feature type="domain" description="Tryptophan synthase beta chain-like PALP" evidence="12">
    <location>
        <begin position="23"/>
        <end position="311"/>
    </location>
</feature>
<evidence type="ECO:0000256" key="1">
    <source>
        <dbReference type="ARBA" id="ARBA00001933"/>
    </source>
</evidence>
<evidence type="ECO:0000259" key="12">
    <source>
        <dbReference type="Pfam" id="PF00291"/>
    </source>
</evidence>
<dbReference type="AlphaFoldDB" id="A0A7W6BT45"/>
<evidence type="ECO:0000256" key="8">
    <source>
        <dbReference type="ARBA" id="ARBA00023192"/>
    </source>
</evidence>
<dbReference type="FunFam" id="3.40.50.1100:FF:000067">
    <property type="entry name" value="Cysteine synthase"/>
    <property type="match status" value="1"/>
</dbReference>
<dbReference type="CDD" id="cd01561">
    <property type="entry name" value="CBS_like"/>
    <property type="match status" value="1"/>
</dbReference>
<feature type="binding site" evidence="10">
    <location>
        <begin position="196"/>
        <end position="200"/>
    </location>
    <ligand>
        <name>pyridoxal 5'-phosphate</name>
        <dbReference type="ChEBI" id="CHEBI:597326"/>
    </ligand>
</feature>
<comment type="cofactor">
    <cofactor evidence="1 10">
        <name>pyridoxal 5'-phosphate</name>
        <dbReference type="ChEBI" id="CHEBI:597326"/>
    </cofactor>
</comment>
<dbReference type="InterPro" id="IPR036052">
    <property type="entry name" value="TrpB-like_PALP_sf"/>
</dbReference>
<dbReference type="InterPro" id="IPR050214">
    <property type="entry name" value="Cys_Synth/Cystath_Beta-Synth"/>
</dbReference>
<evidence type="ECO:0000256" key="10">
    <source>
        <dbReference type="PIRSR" id="PIRSR605856-50"/>
    </source>
</evidence>
<keyword evidence="7 10" id="KW-0663">Pyridoxal phosphate</keyword>
<gene>
    <name evidence="13" type="ORF">GGR05_003685</name>
</gene>
<keyword evidence="14" id="KW-1185">Reference proteome</keyword>
<evidence type="ECO:0000256" key="7">
    <source>
        <dbReference type="ARBA" id="ARBA00022898"/>
    </source>
</evidence>
<comment type="catalytic activity">
    <reaction evidence="9">
        <text>O-acetyl-L-serine + hydrogen sulfide = L-cysteine + acetate</text>
        <dbReference type="Rhea" id="RHEA:14829"/>
        <dbReference type="ChEBI" id="CHEBI:29919"/>
        <dbReference type="ChEBI" id="CHEBI:30089"/>
        <dbReference type="ChEBI" id="CHEBI:35235"/>
        <dbReference type="ChEBI" id="CHEBI:58340"/>
        <dbReference type="EC" id="2.5.1.47"/>
    </reaction>
</comment>
<evidence type="ECO:0000256" key="6">
    <source>
        <dbReference type="ARBA" id="ARBA00022679"/>
    </source>
</evidence>
<evidence type="ECO:0000256" key="5">
    <source>
        <dbReference type="ARBA" id="ARBA00022605"/>
    </source>
</evidence>
<dbReference type="Gene3D" id="3.40.50.1100">
    <property type="match status" value="2"/>
</dbReference>